<dbReference type="RefSeq" id="WP_311662691.1">
    <property type="nucleotide sequence ID" value="NZ_JAVRHT010000011.1"/>
</dbReference>
<gene>
    <name evidence="3" type="ORF">RM540_06250</name>
</gene>
<comment type="similarity">
    <text evidence="1">Belongs to the 4-hydroxybenzoyl-CoA thioesterase family.</text>
</comment>
<comment type="caution">
    <text evidence="3">The sequence shown here is derived from an EMBL/GenBank/DDBJ whole genome shotgun (WGS) entry which is preliminary data.</text>
</comment>
<keyword evidence="4" id="KW-1185">Reference proteome</keyword>
<evidence type="ECO:0000256" key="1">
    <source>
        <dbReference type="ARBA" id="ARBA00005953"/>
    </source>
</evidence>
<dbReference type="PANTHER" id="PTHR31793">
    <property type="entry name" value="4-HYDROXYBENZOYL-COA THIOESTERASE FAMILY MEMBER"/>
    <property type="match status" value="1"/>
</dbReference>
<dbReference type="Pfam" id="PF13279">
    <property type="entry name" value="4HBT_2"/>
    <property type="match status" value="1"/>
</dbReference>
<name>A0ABU3BPY6_9BACT</name>
<dbReference type="Proteomes" id="UP001267426">
    <property type="component" value="Unassembled WGS sequence"/>
</dbReference>
<sequence>MSGPTRSAPLADSAALRYVHRHRVRYRECDPMGVVYHAHVLDWFEAARTEALRSAGLPYAELEASGVIMPVVDVAVRYHASVRYDDVVEVETTFPEPPRVRVPIDYAVRREGEAAVLVSGRVTLCFVDAERGRPVAAPPLIREALAAPSALQVDRAGRGGG</sequence>
<dbReference type="GO" id="GO:0016787">
    <property type="term" value="F:hydrolase activity"/>
    <property type="evidence" value="ECO:0007669"/>
    <property type="project" value="UniProtKB-KW"/>
</dbReference>
<dbReference type="PANTHER" id="PTHR31793:SF27">
    <property type="entry name" value="NOVEL THIOESTERASE SUPERFAMILY DOMAIN AND SAPOSIN A-TYPE DOMAIN CONTAINING PROTEIN (0610012H03RIK)"/>
    <property type="match status" value="1"/>
</dbReference>
<dbReference type="SUPFAM" id="SSF54637">
    <property type="entry name" value="Thioesterase/thiol ester dehydrase-isomerase"/>
    <property type="match status" value="1"/>
</dbReference>
<evidence type="ECO:0000313" key="3">
    <source>
        <dbReference type="EMBL" id="MDT0631348.1"/>
    </source>
</evidence>
<dbReference type="InterPro" id="IPR029069">
    <property type="entry name" value="HotDog_dom_sf"/>
</dbReference>
<proteinExistence type="inferred from homology"/>
<dbReference type="CDD" id="cd00586">
    <property type="entry name" value="4HBT"/>
    <property type="match status" value="1"/>
</dbReference>
<dbReference type="EMBL" id="JAVRHT010000011">
    <property type="protein sequence ID" value="MDT0631348.1"/>
    <property type="molecule type" value="Genomic_DNA"/>
</dbReference>
<dbReference type="InterPro" id="IPR050563">
    <property type="entry name" value="4-hydroxybenzoyl-CoA_TE"/>
</dbReference>
<keyword evidence="2 3" id="KW-0378">Hydrolase</keyword>
<protein>
    <submittedName>
        <fullName evidence="3">Thioesterase family protein</fullName>
        <ecNumber evidence="3">3.1.2.-</ecNumber>
    </submittedName>
</protein>
<accession>A0ABU3BPY6</accession>
<evidence type="ECO:0000313" key="4">
    <source>
        <dbReference type="Proteomes" id="UP001267426"/>
    </source>
</evidence>
<dbReference type="Gene3D" id="3.10.129.10">
    <property type="entry name" value="Hotdog Thioesterase"/>
    <property type="match status" value="1"/>
</dbReference>
<evidence type="ECO:0000256" key="2">
    <source>
        <dbReference type="ARBA" id="ARBA00022801"/>
    </source>
</evidence>
<reference evidence="3 4" key="1">
    <citation type="submission" date="2023-09" db="EMBL/GenBank/DDBJ databases">
        <authorList>
            <person name="Rey-Velasco X."/>
        </authorList>
    </citation>
    <scope>NUCLEOTIDE SEQUENCE [LARGE SCALE GENOMIC DNA]</scope>
    <source>
        <strain evidence="3 4">F394</strain>
    </source>
</reference>
<organism evidence="3 4">
    <name type="scientific">Rubrivirga litoralis</name>
    <dbReference type="NCBI Taxonomy" id="3075598"/>
    <lineage>
        <taxon>Bacteria</taxon>
        <taxon>Pseudomonadati</taxon>
        <taxon>Rhodothermota</taxon>
        <taxon>Rhodothermia</taxon>
        <taxon>Rhodothermales</taxon>
        <taxon>Rubricoccaceae</taxon>
        <taxon>Rubrivirga</taxon>
    </lineage>
</organism>
<dbReference type="NCBIfam" id="TIGR00051">
    <property type="entry name" value="YbgC/FadM family acyl-CoA thioesterase"/>
    <property type="match status" value="1"/>
</dbReference>
<dbReference type="PIRSF" id="PIRSF003230">
    <property type="entry name" value="YbgC"/>
    <property type="match status" value="1"/>
</dbReference>
<dbReference type="EC" id="3.1.2.-" evidence="3"/>
<dbReference type="InterPro" id="IPR006684">
    <property type="entry name" value="YbgC/YbaW"/>
</dbReference>